<dbReference type="RefSeq" id="WP_302709282.1">
    <property type="nucleotide sequence ID" value="NZ_JAULSC010000017.1"/>
</dbReference>
<proteinExistence type="predicted"/>
<dbReference type="InterPro" id="IPR012347">
    <property type="entry name" value="Ferritin-like"/>
</dbReference>
<evidence type="ECO:0000256" key="1">
    <source>
        <dbReference type="SAM" id="SignalP"/>
    </source>
</evidence>
<protein>
    <submittedName>
        <fullName evidence="3">DUF305 domain-containing protein</fullName>
    </submittedName>
</protein>
<dbReference type="EMBL" id="JAULSC010000017">
    <property type="protein sequence ID" value="MDO3397101.1"/>
    <property type="molecule type" value="Genomic_DNA"/>
</dbReference>
<organism evidence="3 4">
    <name type="scientific">Nocardioides cremeus</name>
    <dbReference type="NCBI Taxonomy" id="3058044"/>
    <lineage>
        <taxon>Bacteria</taxon>
        <taxon>Bacillati</taxon>
        <taxon>Actinomycetota</taxon>
        <taxon>Actinomycetes</taxon>
        <taxon>Propionibacteriales</taxon>
        <taxon>Nocardioidaceae</taxon>
        <taxon>Nocardioides</taxon>
    </lineage>
</organism>
<feature type="domain" description="DUF305" evidence="2">
    <location>
        <begin position="75"/>
        <end position="224"/>
    </location>
</feature>
<keyword evidence="4" id="KW-1185">Reference proteome</keyword>
<feature type="signal peptide" evidence="1">
    <location>
        <begin position="1"/>
        <end position="46"/>
    </location>
</feature>
<dbReference type="InterPro" id="IPR005183">
    <property type="entry name" value="DUF305_CopM-like"/>
</dbReference>
<dbReference type="Pfam" id="PF03713">
    <property type="entry name" value="DUF305"/>
    <property type="match status" value="1"/>
</dbReference>
<feature type="chain" id="PRO_5045487535" evidence="1">
    <location>
        <begin position="47"/>
        <end position="226"/>
    </location>
</feature>
<evidence type="ECO:0000259" key="2">
    <source>
        <dbReference type="Pfam" id="PF03713"/>
    </source>
</evidence>
<reference evidence="3" key="1">
    <citation type="submission" date="2023-06" db="EMBL/GenBank/DDBJ databases">
        <title>Genome sequence of Nocardioides sp. SOB44.</title>
        <authorList>
            <person name="Zhang G."/>
        </authorList>
    </citation>
    <scope>NUCLEOTIDE SEQUENCE</scope>
    <source>
        <strain evidence="3">SOB44</strain>
    </source>
</reference>
<evidence type="ECO:0000313" key="4">
    <source>
        <dbReference type="Proteomes" id="UP001168363"/>
    </source>
</evidence>
<sequence>MVLAPARTSRRVCAASRKETTVFALTRIKNVAIASAAVLALSGALAACGDDATDATADPSAGRTAENGDVFNGADVQFATDMIPHHAQAIEMVALTQGRVLDPEVAAIADEIRGAQEPEIQTMTTWLTDWGQDVPDASSGMDMGGDDMSSMSGMMSPDEMTGLAEASDAEFQDMWIEMMIAHHTGAIEMAQAEQGNGEFPDAIALAKEIESAQQIEIEQLEGLLSP</sequence>
<keyword evidence="1" id="KW-0732">Signal</keyword>
<evidence type="ECO:0000313" key="3">
    <source>
        <dbReference type="EMBL" id="MDO3397101.1"/>
    </source>
</evidence>
<name>A0ABT8TT23_9ACTN</name>
<dbReference type="Gene3D" id="1.20.1260.10">
    <property type="match status" value="1"/>
</dbReference>
<comment type="caution">
    <text evidence="3">The sequence shown here is derived from an EMBL/GenBank/DDBJ whole genome shotgun (WGS) entry which is preliminary data.</text>
</comment>
<dbReference type="Proteomes" id="UP001168363">
    <property type="component" value="Unassembled WGS sequence"/>
</dbReference>
<dbReference type="PANTHER" id="PTHR36933">
    <property type="entry name" value="SLL0788 PROTEIN"/>
    <property type="match status" value="1"/>
</dbReference>
<accession>A0ABT8TT23</accession>
<dbReference type="PANTHER" id="PTHR36933:SF1">
    <property type="entry name" value="SLL0788 PROTEIN"/>
    <property type="match status" value="1"/>
</dbReference>
<gene>
    <name evidence="3" type="ORF">QWJ41_15345</name>
</gene>